<feature type="compositionally biased region" description="Polar residues" evidence="1">
    <location>
        <begin position="692"/>
        <end position="706"/>
    </location>
</feature>
<evidence type="ECO:0000313" key="3">
    <source>
        <dbReference type="EMBL" id="GMH26237.1"/>
    </source>
</evidence>
<gene>
    <name evidence="3" type="ORF">Nepgr_028080</name>
</gene>
<dbReference type="InterPro" id="IPR000270">
    <property type="entry name" value="PB1_dom"/>
</dbReference>
<dbReference type="PANTHER" id="PTHR31066:SF27">
    <property type="entry name" value="EXPRESSED PROTEIN"/>
    <property type="match status" value="1"/>
</dbReference>
<dbReference type="Pfam" id="PF00564">
    <property type="entry name" value="PB1"/>
    <property type="match status" value="1"/>
</dbReference>
<feature type="compositionally biased region" description="Low complexity" evidence="1">
    <location>
        <begin position="366"/>
        <end position="386"/>
    </location>
</feature>
<accession>A0AAD3TCX9</accession>
<dbReference type="Gene3D" id="3.10.20.90">
    <property type="entry name" value="Phosphatidylinositol 3-kinase Catalytic Subunit, Chain A, domain 1"/>
    <property type="match status" value="1"/>
</dbReference>
<feature type="compositionally biased region" description="Basic and acidic residues" evidence="1">
    <location>
        <begin position="227"/>
        <end position="237"/>
    </location>
</feature>
<comment type="caution">
    <text evidence="3">The sequence shown here is derived from an EMBL/GenBank/DDBJ whole genome shotgun (WGS) entry which is preliminary data.</text>
</comment>
<protein>
    <recommendedName>
        <fullName evidence="2">PB1 domain-containing protein</fullName>
    </recommendedName>
</protein>
<sequence>MDTPAPSAPVIPGATATGPTPTIAPQVSYPDSVDSSPRSRNAESFDEPQVPGVQGVRLRLMCSYGGQIVPRPHDKSLCYVGGDTRIVVVDRNSSLADLNFRLSKILLNGRTFTLKYQLPNEDLDSLITVSTEEDFENMVDEYDRLAANSNSAKPSRIRVFLFPSLPEASSSIGSFLDGSNKSDEWFLDALNGTRVLQRGFSDPSSVNCLLGLEEKADNPANSGSNSKDVEAQDDGGKKLRNNQSNQDVHLVSDSPIIETTSSFKSTSSSPPLANLPAIRVHVEDGGGSSAGGGARIRGLAQRIVGGIEEQFSQMGVGVQKQDDGFVVPSSLAAAEVVTGVPTEYLKRVVSDDEISDQGITMGYRKQSQPQPQSTIPLQQQQQQQQIGGDYPSPDSVCSDSSLANAISRQKPMIYQEAVVQTPPPIANRASPNLVDPKVNVSDHSVRVQLHQNSDSGYVLAPQYDPQQQQLLQLQQQQLLQHQQQAAQPQPQQFTHSSPHFIHNPAAAVPLSTYYPLYPSQPTHLHHHQLDQRYPVYYVPAGQSQAYNLPNFSEAANAVPPSHPQTPSNPTMITASSAYSAARNMHGPPKIEMAAAGVSRAGAAISPSLAEVTSGQHQPQPQQQFMGYSQIHHPPQSIAPTTGATGSYAFEFADPAVTQMYFTRPLQPTFATQYQTVASAPAMVRPDAPAQLPTDNIKQQIKSPQPS</sequence>
<feature type="region of interest" description="Disordered" evidence="1">
    <location>
        <begin position="363"/>
        <end position="398"/>
    </location>
</feature>
<evidence type="ECO:0000256" key="1">
    <source>
        <dbReference type="SAM" id="MobiDB-lite"/>
    </source>
</evidence>
<dbReference type="CDD" id="cd06410">
    <property type="entry name" value="PB1_UP2"/>
    <property type="match status" value="1"/>
</dbReference>
<dbReference type="AlphaFoldDB" id="A0AAD3TCX9"/>
<feature type="region of interest" description="Disordered" evidence="1">
    <location>
        <begin position="216"/>
        <end position="251"/>
    </location>
</feature>
<evidence type="ECO:0000259" key="2">
    <source>
        <dbReference type="SMART" id="SM00666"/>
    </source>
</evidence>
<dbReference type="PANTHER" id="PTHR31066">
    <property type="entry name" value="OS05G0427100 PROTEIN-RELATED"/>
    <property type="match status" value="1"/>
</dbReference>
<feature type="region of interest" description="Disordered" evidence="1">
    <location>
        <begin position="1"/>
        <end position="49"/>
    </location>
</feature>
<dbReference type="InterPro" id="IPR053198">
    <property type="entry name" value="Gynoecium_Dev_Regulator"/>
</dbReference>
<proteinExistence type="predicted"/>
<feature type="domain" description="PB1" evidence="2">
    <location>
        <begin position="72"/>
        <end position="164"/>
    </location>
</feature>
<organism evidence="3 4">
    <name type="scientific">Nepenthes gracilis</name>
    <name type="common">Slender pitcher plant</name>
    <dbReference type="NCBI Taxonomy" id="150966"/>
    <lineage>
        <taxon>Eukaryota</taxon>
        <taxon>Viridiplantae</taxon>
        <taxon>Streptophyta</taxon>
        <taxon>Embryophyta</taxon>
        <taxon>Tracheophyta</taxon>
        <taxon>Spermatophyta</taxon>
        <taxon>Magnoliopsida</taxon>
        <taxon>eudicotyledons</taxon>
        <taxon>Gunneridae</taxon>
        <taxon>Pentapetalae</taxon>
        <taxon>Caryophyllales</taxon>
        <taxon>Nepenthaceae</taxon>
        <taxon>Nepenthes</taxon>
    </lineage>
</organism>
<dbReference type="SUPFAM" id="SSF54277">
    <property type="entry name" value="CAD &amp; PB1 domains"/>
    <property type="match status" value="1"/>
</dbReference>
<dbReference type="SMART" id="SM00666">
    <property type="entry name" value="PB1"/>
    <property type="match status" value="1"/>
</dbReference>
<feature type="compositionally biased region" description="Low complexity" evidence="1">
    <location>
        <begin position="8"/>
        <end position="25"/>
    </location>
</feature>
<feature type="region of interest" description="Disordered" evidence="1">
    <location>
        <begin position="684"/>
        <end position="706"/>
    </location>
</feature>
<reference evidence="3" key="1">
    <citation type="submission" date="2023-05" db="EMBL/GenBank/DDBJ databases">
        <title>Nepenthes gracilis genome sequencing.</title>
        <authorList>
            <person name="Fukushima K."/>
        </authorList>
    </citation>
    <scope>NUCLEOTIDE SEQUENCE</scope>
    <source>
        <strain evidence="3">SING2019-196</strain>
    </source>
</reference>
<keyword evidence="4" id="KW-1185">Reference proteome</keyword>
<name>A0AAD3TCX9_NEPGR</name>
<evidence type="ECO:0000313" key="4">
    <source>
        <dbReference type="Proteomes" id="UP001279734"/>
    </source>
</evidence>
<dbReference type="EMBL" id="BSYO01000030">
    <property type="protein sequence ID" value="GMH26237.1"/>
    <property type="molecule type" value="Genomic_DNA"/>
</dbReference>
<dbReference type="Proteomes" id="UP001279734">
    <property type="component" value="Unassembled WGS sequence"/>
</dbReference>